<name>A0AAE0SSK5_9BIVA</name>
<sequence length="98" mass="11104">METLNDIINAKKANLKCFVFLEQTKHKDVIFEARYRGKSFIASKTDPYSDAARRAFGSPLDMYTTHCLIATAVEAMNDAGICVRHCDESHFETLRSIN</sequence>
<dbReference type="Proteomes" id="UP001195483">
    <property type="component" value="Unassembled WGS sequence"/>
</dbReference>
<accession>A0AAE0SSK5</accession>
<proteinExistence type="predicted"/>
<evidence type="ECO:0000313" key="1">
    <source>
        <dbReference type="EMBL" id="KAK3597198.1"/>
    </source>
</evidence>
<reference evidence="1" key="2">
    <citation type="journal article" date="2021" name="Genome Biol. Evol.">
        <title>Developing a high-quality reference genome for a parasitic bivalve with doubly uniparental inheritance (Bivalvia: Unionida).</title>
        <authorList>
            <person name="Smith C.H."/>
        </authorList>
    </citation>
    <scope>NUCLEOTIDE SEQUENCE</scope>
    <source>
        <strain evidence="1">CHS0354</strain>
        <tissue evidence="1">Mantle</tissue>
    </source>
</reference>
<reference evidence="1" key="3">
    <citation type="submission" date="2023-05" db="EMBL/GenBank/DDBJ databases">
        <authorList>
            <person name="Smith C.H."/>
        </authorList>
    </citation>
    <scope>NUCLEOTIDE SEQUENCE</scope>
    <source>
        <strain evidence="1">CHS0354</strain>
        <tissue evidence="1">Mantle</tissue>
    </source>
</reference>
<evidence type="ECO:0000313" key="2">
    <source>
        <dbReference type="Proteomes" id="UP001195483"/>
    </source>
</evidence>
<organism evidence="1 2">
    <name type="scientific">Potamilus streckersoni</name>
    <dbReference type="NCBI Taxonomy" id="2493646"/>
    <lineage>
        <taxon>Eukaryota</taxon>
        <taxon>Metazoa</taxon>
        <taxon>Spiralia</taxon>
        <taxon>Lophotrochozoa</taxon>
        <taxon>Mollusca</taxon>
        <taxon>Bivalvia</taxon>
        <taxon>Autobranchia</taxon>
        <taxon>Heteroconchia</taxon>
        <taxon>Palaeoheterodonta</taxon>
        <taxon>Unionida</taxon>
        <taxon>Unionoidea</taxon>
        <taxon>Unionidae</taxon>
        <taxon>Ambleminae</taxon>
        <taxon>Lampsilini</taxon>
        <taxon>Potamilus</taxon>
    </lineage>
</organism>
<dbReference type="AlphaFoldDB" id="A0AAE0SSK5"/>
<protein>
    <submittedName>
        <fullName evidence="1">Uncharacterized protein</fullName>
    </submittedName>
</protein>
<reference evidence="1" key="1">
    <citation type="journal article" date="2021" name="Genome Biol. Evol.">
        <title>A High-Quality Reference Genome for a Parasitic Bivalve with Doubly Uniparental Inheritance (Bivalvia: Unionida).</title>
        <authorList>
            <person name="Smith C.H."/>
        </authorList>
    </citation>
    <scope>NUCLEOTIDE SEQUENCE</scope>
    <source>
        <strain evidence="1">CHS0354</strain>
    </source>
</reference>
<gene>
    <name evidence="1" type="ORF">CHS0354_003702</name>
</gene>
<comment type="caution">
    <text evidence="1">The sequence shown here is derived from an EMBL/GenBank/DDBJ whole genome shotgun (WGS) entry which is preliminary data.</text>
</comment>
<keyword evidence="2" id="KW-1185">Reference proteome</keyword>
<dbReference type="EMBL" id="JAEAOA010000290">
    <property type="protein sequence ID" value="KAK3597198.1"/>
    <property type="molecule type" value="Genomic_DNA"/>
</dbReference>